<evidence type="ECO:0000313" key="2">
    <source>
        <dbReference type="Proteomes" id="UP000499080"/>
    </source>
</evidence>
<comment type="caution">
    <text evidence="1">The sequence shown here is derived from an EMBL/GenBank/DDBJ whole genome shotgun (WGS) entry which is preliminary data.</text>
</comment>
<reference evidence="1 2" key="1">
    <citation type="journal article" date="2019" name="Sci. Rep.">
        <title>Orb-weaving spider Araneus ventricosus genome elucidates the spidroin gene catalogue.</title>
        <authorList>
            <person name="Kono N."/>
            <person name="Nakamura H."/>
            <person name="Ohtoshi R."/>
            <person name="Moran D.A.P."/>
            <person name="Shinohara A."/>
            <person name="Yoshida Y."/>
            <person name="Fujiwara M."/>
            <person name="Mori M."/>
            <person name="Tomita M."/>
            <person name="Arakawa K."/>
        </authorList>
    </citation>
    <scope>NUCLEOTIDE SEQUENCE [LARGE SCALE GENOMIC DNA]</scope>
</reference>
<dbReference type="EMBL" id="BGPR01001317">
    <property type="protein sequence ID" value="GBM50964.1"/>
    <property type="molecule type" value="Genomic_DNA"/>
</dbReference>
<dbReference type="Proteomes" id="UP000499080">
    <property type="component" value="Unassembled WGS sequence"/>
</dbReference>
<dbReference type="PANTHER" id="PTHR31511:SF12">
    <property type="entry name" value="RHO TERMINATION FACTOR N-TERMINAL DOMAIN-CONTAINING PROTEIN"/>
    <property type="match status" value="1"/>
</dbReference>
<evidence type="ECO:0008006" key="3">
    <source>
        <dbReference type="Google" id="ProtNLM"/>
    </source>
</evidence>
<proteinExistence type="predicted"/>
<organism evidence="1 2">
    <name type="scientific">Araneus ventricosus</name>
    <name type="common">Orbweaver spider</name>
    <name type="synonym">Epeira ventricosa</name>
    <dbReference type="NCBI Taxonomy" id="182803"/>
    <lineage>
        <taxon>Eukaryota</taxon>
        <taxon>Metazoa</taxon>
        <taxon>Ecdysozoa</taxon>
        <taxon>Arthropoda</taxon>
        <taxon>Chelicerata</taxon>
        <taxon>Arachnida</taxon>
        <taxon>Araneae</taxon>
        <taxon>Araneomorphae</taxon>
        <taxon>Entelegynae</taxon>
        <taxon>Araneoidea</taxon>
        <taxon>Araneidae</taxon>
        <taxon>Araneus</taxon>
    </lineage>
</organism>
<sequence length="204" mass="23419">MLSSPGMAWQAALKMTDVNLDLFTDINRHLFIEKGIRGGIFMISHQSSEANHPQCPNYDFSKANKYITCLDSNNLYGLSERSSFVSDENKRKIGYFKDELNGQAYFEFVGLRSKMYSILSDRGQKQRAKGISKSVRQQKLKHANFRQCLLSRKPSSALQSRIGSERHHIFSMQQLKRAFSAFDDKRFLLEDGVTSLSYGHYKIV</sequence>
<name>A0A4Y2GG18_ARAVE</name>
<keyword evidence="2" id="KW-1185">Reference proteome</keyword>
<evidence type="ECO:0000313" key="1">
    <source>
        <dbReference type="EMBL" id="GBM50964.1"/>
    </source>
</evidence>
<protein>
    <recommendedName>
        <fullName evidence="3">DNA-directed DNA polymerase</fullName>
    </recommendedName>
</protein>
<gene>
    <name evidence="1" type="ORF">AVEN_114615_1</name>
</gene>
<dbReference type="AlphaFoldDB" id="A0A4Y2GG18"/>
<dbReference type="PANTHER" id="PTHR31511">
    <property type="entry name" value="PROTEIN CBG23764"/>
    <property type="match status" value="1"/>
</dbReference>
<dbReference type="OrthoDB" id="6082702at2759"/>
<accession>A0A4Y2GG18</accession>